<dbReference type="EMBL" id="JBHUFU010000008">
    <property type="protein sequence ID" value="MFD1831093.1"/>
    <property type="molecule type" value="Genomic_DNA"/>
</dbReference>
<dbReference type="InterPro" id="IPR015414">
    <property type="entry name" value="TMEM64"/>
</dbReference>
<dbReference type="InterPro" id="IPR032816">
    <property type="entry name" value="VTT_dom"/>
</dbReference>
<proteinExistence type="inferred from homology"/>
<evidence type="ECO:0000256" key="8">
    <source>
        <dbReference type="SAM" id="MobiDB-lite"/>
    </source>
</evidence>
<evidence type="ECO:0000256" key="6">
    <source>
        <dbReference type="ARBA" id="ARBA00023136"/>
    </source>
</evidence>
<dbReference type="PANTHER" id="PTHR12677">
    <property type="entry name" value="GOLGI APPARATUS MEMBRANE PROTEIN TVP38-RELATED"/>
    <property type="match status" value="1"/>
</dbReference>
<evidence type="ECO:0000256" key="4">
    <source>
        <dbReference type="ARBA" id="ARBA00022692"/>
    </source>
</evidence>
<feature type="transmembrane region" description="Helical" evidence="7">
    <location>
        <begin position="62"/>
        <end position="86"/>
    </location>
</feature>
<evidence type="ECO:0000313" key="10">
    <source>
        <dbReference type="EMBL" id="MFD1831093.1"/>
    </source>
</evidence>
<sequence length="289" mass="29132">MFVGYAPPVPVPVRQPAGPAARCASVLFSPWSRLSLLAVLLAAAATAVALHEPQRLLTGAELPRPSGAAAVAAFAVAYGLCTAALVPRPVLNLAAGAFFGAWAGTAAAVAGTVLGAGIAFGLGRLLGRDALRPLLVRGRWMEAGDRRLGRHGFRSVLVLRVLPGIPFAVSNYGASVTRVRCSAFLAATALGCVPNTAAYAVAGSRAAEPTSPAFLVASAAVAVPAAVAALVAWRRRPGPRRVRAARRPGPAAGAGGAAPGEPPRAAVTAPVRAGDRRSPAVSLPVPDRP</sequence>
<comment type="subcellular location">
    <subcellularLocation>
        <location evidence="1 7">Cell membrane</location>
        <topology evidence="1 7">Multi-pass membrane protein</topology>
    </subcellularLocation>
</comment>
<evidence type="ECO:0000256" key="1">
    <source>
        <dbReference type="ARBA" id="ARBA00004651"/>
    </source>
</evidence>
<feature type="domain" description="VTT" evidence="9">
    <location>
        <begin position="86"/>
        <end position="204"/>
    </location>
</feature>
<dbReference type="RefSeq" id="WP_380900812.1">
    <property type="nucleotide sequence ID" value="NZ_JBHUFU010000008.1"/>
</dbReference>
<evidence type="ECO:0000256" key="5">
    <source>
        <dbReference type="ARBA" id="ARBA00022989"/>
    </source>
</evidence>
<keyword evidence="4 7" id="KW-0812">Transmembrane</keyword>
<dbReference type="PANTHER" id="PTHR12677:SF59">
    <property type="entry name" value="GOLGI APPARATUS MEMBRANE PROTEIN TVP38-RELATED"/>
    <property type="match status" value="1"/>
</dbReference>
<evidence type="ECO:0000256" key="2">
    <source>
        <dbReference type="ARBA" id="ARBA00008640"/>
    </source>
</evidence>
<name>A0ABW4PMW2_9ACTN</name>
<comment type="similarity">
    <text evidence="2 7">Belongs to the TVP38/TMEM64 family.</text>
</comment>
<feature type="transmembrane region" description="Helical" evidence="7">
    <location>
        <begin position="183"/>
        <end position="202"/>
    </location>
</feature>
<evidence type="ECO:0000313" key="11">
    <source>
        <dbReference type="Proteomes" id="UP001597365"/>
    </source>
</evidence>
<reference evidence="11" key="1">
    <citation type="journal article" date="2019" name="Int. J. Syst. Evol. Microbiol.">
        <title>The Global Catalogue of Microorganisms (GCM) 10K type strain sequencing project: providing services to taxonomists for standard genome sequencing and annotation.</title>
        <authorList>
            <consortium name="The Broad Institute Genomics Platform"/>
            <consortium name="The Broad Institute Genome Sequencing Center for Infectious Disease"/>
            <person name="Wu L."/>
            <person name="Ma J."/>
        </authorList>
    </citation>
    <scope>NUCLEOTIDE SEQUENCE [LARGE SCALE GENOMIC DNA]</scope>
    <source>
        <strain evidence="11">CGMCC 4.7455</strain>
    </source>
</reference>
<keyword evidence="5 7" id="KW-1133">Transmembrane helix</keyword>
<gene>
    <name evidence="10" type="ORF">ACFSJS_15615</name>
</gene>
<evidence type="ECO:0000256" key="7">
    <source>
        <dbReference type="RuleBase" id="RU366058"/>
    </source>
</evidence>
<keyword evidence="6 7" id="KW-0472">Membrane</keyword>
<protein>
    <recommendedName>
        <fullName evidence="7">TVP38/TMEM64 family membrane protein</fullName>
    </recommendedName>
</protein>
<feature type="transmembrane region" description="Helical" evidence="7">
    <location>
        <begin position="31"/>
        <end position="50"/>
    </location>
</feature>
<dbReference type="Pfam" id="PF09335">
    <property type="entry name" value="VTT_dom"/>
    <property type="match status" value="1"/>
</dbReference>
<keyword evidence="3 7" id="KW-1003">Cell membrane</keyword>
<evidence type="ECO:0000259" key="9">
    <source>
        <dbReference type="Pfam" id="PF09335"/>
    </source>
</evidence>
<dbReference type="Proteomes" id="UP001597365">
    <property type="component" value="Unassembled WGS sequence"/>
</dbReference>
<feature type="region of interest" description="Disordered" evidence="8">
    <location>
        <begin position="239"/>
        <end position="289"/>
    </location>
</feature>
<feature type="transmembrane region" description="Helical" evidence="7">
    <location>
        <begin position="214"/>
        <end position="233"/>
    </location>
</feature>
<evidence type="ECO:0000256" key="3">
    <source>
        <dbReference type="ARBA" id="ARBA00022475"/>
    </source>
</evidence>
<keyword evidence="11" id="KW-1185">Reference proteome</keyword>
<accession>A0ABW4PMW2</accession>
<feature type="transmembrane region" description="Helical" evidence="7">
    <location>
        <begin position="98"/>
        <end position="122"/>
    </location>
</feature>
<organism evidence="10 11">
    <name type="scientific">Streptomyces desertarenae</name>
    <dbReference type="NCBI Taxonomy" id="2666184"/>
    <lineage>
        <taxon>Bacteria</taxon>
        <taxon>Bacillati</taxon>
        <taxon>Actinomycetota</taxon>
        <taxon>Actinomycetes</taxon>
        <taxon>Kitasatosporales</taxon>
        <taxon>Streptomycetaceae</taxon>
        <taxon>Streptomyces</taxon>
    </lineage>
</organism>
<comment type="caution">
    <text evidence="10">The sequence shown here is derived from an EMBL/GenBank/DDBJ whole genome shotgun (WGS) entry which is preliminary data.</text>
</comment>
<feature type="compositionally biased region" description="Low complexity" evidence="8">
    <location>
        <begin position="263"/>
        <end position="272"/>
    </location>
</feature>